<dbReference type="AlphaFoldDB" id="Q2RSK4"/>
<feature type="region of interest" description="Disordered" evidence="1">
    <location>
        <begin position="32"/>
        <end position="85"/>
    </location>
</feature>
<evidence type="ECO:0000256" key="2">
    <source>
        <dbReference type="SAM" id="Phobius"/>
    </source>
</evidence>
<dbReference type="EMBL" id="CP000230">
    <property type="protein sequence ID" value="ABC22891.1"/>
    <property type="molecule type" value="Genomic_DNA"/>
</dbReference>
<keyword evidence="2" id="KW-1133">Transmembrane helix</keyword>
<gene>
    <name evidence="3" type="ordered locus">Rru_A2091</name>
</gene>
<dbReference type="KEGG" id="rru:Rru_A2091"/>
<dbReference type="Proteomes" id="UP000001929">
    <property type="component" value="Chromosome"/>
</dbReference>
<feature type="compositionally biased region" description="Pro residues" evidence="1">
    <location>
        <begin position="51"/>
        <end position="77"/>
    </location>
</feature>
<evidence type="ECO:0000256" key="1">
    <source>
        <dbReference type="SAM" id="MobiDB-lite"/>
    </source>
</evidence>
<evidence type="ECO:0000313" key="3">
    <source>
        <dbReference type="EMBL" id="ABC22891.1"/>
    </source>
</evidence>
<name>Q2RSK4_RHORT</name>
<feature type="transmembrane region" description="Helical" evidence="2">
    <location>
        <begin position="6"/>
        <end position="27"/>
    </location>
</feature>
<dbReference type="RefSeq" id="WP_011389844.1">
    <property type="nucleotide sequence ID" value="NC_007643.1"/>
</dbReference>
<keyword evidence="2" id="KW-0472">Membrane</keyword>
<dbReference type="PATRIC" id="fig|269796.9.peg.2181"/>
<proteinExistence type="predicted"/>
<keyword evidence="2" id="KW-0812">Transmembrane</keyword>
<protein>
    <submittedName>
        <fullName evidence="3">Uncharacterized protein</fullName>
    </submittedName>
</protein>
<organism evidence="3 4">
    <name type="scientific">Rhodospirillum rubrum (strain ATCC 11170 / ATH 1.1.1 / DSM 467 / LMG 4362 / NCIMB 8255 / S1)</name>
    <dbReference type="NCBI Taxonomy" id="269796"/>
    <lineage>
        <taxon>Bacteria</taxon>
        <taxon>Pseudomonadati</taxon>
        <taxon>Pseudomonadota</taxon>
        <taxon>Alphaproteobacteria</taxon>
        <taxon>Rhodospirillales</taxon>
        <taxon>Rhodospirillaceae</taxon>
        <taxon>Rhodospirillum</taxon>
    </lineage>
</organism>
<sequence length="85" mass="8855">MAGSSIIFFLAILTLLAGIVVALYQLYKTDQAQKNDSHSALTKDHGGEAPNPQPGSTPLPQPGEMPPAPPGKPPLYPNQPGQPIG</sequence>
<dbReference type="HOGENOM" id="CLU_2510538_0_0_5"/>
<dbReference type="EnsemblBacteria" id="ABC22891">
    <property type="protein sequence ID" value="ABC22891"/>
    <property type="gene ID" value="Rru_A2091"/>
</dbReference>
<keyword evidence="4" id="KW-1185">Reference proteome</keyword>
<accession>Q2RSK4</accession>
<feature type="compositionally biased region" description="Basic and acidic residues" evidence="1">
    <location>
        <begin position="32"/>
        <end position="47"/>
    </location>
</feature>
<dbReference type="STRING" id="269796.Rru_A2091"/>
<reference evidence="3 4" key="1">
    <citation type="journal article" date="2011" name="Stand. Genomic Sci.">
        <title>Complete genome sequence of Rhodospirillum rubrum type strain (S1).</title>
        <authorList>
            <person name="Munk A.C."/>
            <person name="Copeland A."/>
            <person name="Lucas S."/>
            <person name="Lapidus A."/>
            <person name="Del Rio T.G."/>
            <person name="Barry K."/>
            <person name="Detter J.C."/>
            <person name="Hammon N."/>
            <person name="Israni S."/>
            <person name="Pitluck S."/>
            <person name="Brettin T."/>
            <person name="Bruce D."/>
            <person name="Han C."/>
            <person name="Tapia R."/>
            <person name="Gilna P."/>
            <person name="Schmutz J."/>
            <person name="Larimer F."/>
            <person name="Land M."/>
            <person name="Kyrpides N.C."/>
            <person name="Mavromatis K."/>
            <person name="Richardson P."/>
            <person name="Rohde M."/>
            <person name="Goker M."/>
            <person name="Klenk H.P."/>
            <person name="Zhang Y."/>
            <person name="Roberts G.P."/>
            <person name="Reslewic S."/>
            <person name="Schwartz D.C."/>
        </authorList>
    </citation>
    <scope>NUCLEOTIDE SEQUENCE [LARGE SCALE GENOMIC DNA]</scope>
    <source>
        <strain evidence="4">ATCC 11170 / ATH 1.1.1 / DSM 467 / LMG 4362 / NCIMB 8255 / S1</strain>
    </source>
</reference>
<evidence type="ECO:0000313" key="4">
    <source>
        <dbReference type="Proteomes" id="UP000001929"/>
    </source>
</evidence>